<dbReference type="VEuPathDB" id="AmoebaDB:EHI8A_063170"/>
<dbReference type="Proteomes" id="UP000078387">
    <property type="component" value="Unassembled WGS sequence"/>
</dbReference>
<evidence type="ECO:0000256" key="2">
    <source>
        <dbReference type="SAM" id="MobiDB-lite"/>
    </source>
</evidence>
<proteinExistence type="predicted"/>
<dbReference type="PANTHER" id="PTHR21481:SF0">
    <property type="entry name" value="PROTEIN CLEC16A"/>
    <property type="match status" value="1"/>
</dbReference>
<evidence type="ECO:0000313" key="4">
    <source>
        <dbReference type="EMBL" id="GAT93139.1"/>
    </source>
</evidence>
<dbReference type="VEuPathDB" id="AmoebaDB:KM1_089930"/>
<dbReference type="AlphaFoldDB" id="A0A5K1VKC9"/>
<evidence type="ECO:0000313" key="5">
    <source>
        <dbReference type="Proteomes" id="UP000078387"/>
    </source>
</evidence>
<dbReference type="InterPro" id="IPR039272">
    <property type="entry name" value="CLEC16A/TT9"/>
</dbReference>
<keyword evidence="1" id="KW-0072">Autophagy</keyword>
<accession>A0A5K1VKC9</accession>
<dbReference type="VEuPathDB" id="AmoebaDB:EHI7A_065810"/>
<reference evidence="4 5" key="1">
    <citation type="submission" date="2016-05" db="EMBL/GenBank/DDBJ databases">
        <title>First whole genome sequencing of Entamoeba histolytica HM1:IMSS-clone-6.</title>
        <authorList>
            <person name="Mukherjee Avik.K."/>
            <person name="Izumyama S."/>
            <person name="Nakada-Tsukui K."/>
            <person name="Nozaki T."/>
        </authorList>
    </citation>
    <scope>NUCLEOTIDE SEQUENCE [LARGE SCALE GENOMIC DNA]</scope>
    <source>
        <strain evidence="4 5">HM1:IMSS clone 6</strain>
    </source>
</reference>
<comment type="caution">
    <text evidence="4">The sequence shown here is derived from an EMBL/GenBank/DDBJ whole genome shotgun (WGS) entry which is preliminary data.</text>
</comment>
<evidence type="ECO:0000259" key="3">
    <source>
        <dbReference type="Pfam" id="PF09758"/>
    </source>
</evidence>
<dbReference type="VEuPathDB" id="AmoebaDB:EHI5A_095960"/>
<name>A0A5K1VKC9_ENTHI</name>
<dbReference type="GO" id="GO:0005794">
    <property type="term" value="C:Golgi apparatus"/>
    <property type="evidence" value="ECO:0007669"/>
    <property type="project" value="TreeGrafter"/>
</dbReference>
<protein>
    <recommendedName>
        <fullName evidence="3">FPL domain-containing protein</fullName>
    </recommendedName>
</protein>
<sequence>MFSRSEKKEDNSKRFNEKKMHSLAVILETPQKDLKVHLNAMRDVVEMLVWGDKHNTGIIDSFLEDNSFSTIIEIVKKGKKPALLQFLQCFAILVENIKSTNFLYFLLSQNTIETILSFPIDRNDEDLISPYISMLKSISLRLTDDTLQFFYNHQKNTCPILSEAVSLLNHKDSMIVSHSRNIILQFAAFTNDKAFNDYYMSYSQKHFYPHLASLILPHIHSLPQSLQLLIDDIYFISDLLTLPHPYPTMLTSSLFDNLIYPHILPSFISASATTPKKIDSLQFLIHLYESKFPIPFLSLISHCLLIPLLPQGQYNKLCDYIVKMVQQQNGMEFHCLITLLLQIIQTPPVSLLSRSFLSNPSQLSAPAALLSILEDENSDDDPLFGEESPKLNVMVDITMCFPWLSMKSDTKCFETCSRIMGDKQSFNSEGSVYEFLKNTSKMNRLKVINSLVEFCINDAQQCLPLWTYSRAMKIIKHIGWWGNGKLDDGLNELKQKVIESYNKSENVISKLYPRLKLDQFELLWNNITTSLEDISIEYEFGDDIDKWKNQQHIFIEKNFSKKQKALEIYYIIASCVIKRKLYLLFTKGEITKIDSIYWEIKNEQQPHESTETSSNQQENQVEDIKDDDNMKIKESKEILK</sequence>
<gene>
    <name evidence="4" type="ORF">CL6EHI_069620</name>
</gene>
<dbReference type="GO" id="GO:0007034">
    <property type="term" value="P:vacuolar transport"/>
    <property type="evidence" value="ECO:0007669"/>
    <property type="project" value="TreeGrafter"/>
</dbReference>
<feature type="compositionally biased region" description="Basic and acidic residues" evidence="2">
    <location>
        <begin position="627"/>
        <end position="640"/>
    </location>
</feature>
<dbReference type="OMA" id="ISVEYEF"/>
<dbReference type="GO" id="GO:0016197">
    <property type="term" value="P:endosomal transport"/>
    <property type="evidence" value="ECO:0007669"/>
    <property type="project" value="TreeGrafter"/>
</dbReference>
<organism evidence="4 5">
    <name type="scientific">Entamoeba histolytica</name>
    <dbReference type="NCBI Taxonomy" id="5759"/>
    <lineage>
        <taxon>Eukaryota</taxon>
        <taxon>Amoebozoa</taxon>
        <taxon>Evosea</taxon>
        <taxon>Archamoebae</taxon>
        <taxon>Mastigamoebida</taxon>
        <taxon>Entamoebidae</taxon>
        <taxon>Entamoeba</taxon>
    </lineage>
</organism>
<dbReference type="PANTHER" id="PTHR21481">
    <property type="entry name" value="PROTEIN CLEC16A"/>
    <property type="match status" value="1"/>
</dbReference>
<feature type="region of interest" description="Disordered" evidence="2">
    <location>
        <begin position="604"/>
        <end position="640"/>
    </location>
</feature>
<dbReference type="VEuPathDB" id="AmoebaDB:EHI_069620"/>
<dbReference type="GO" id="GO:1901096">
    <property type="term" value="P:regulation of autophagosome maturation"/>
    <property type="evidence" value="ECO:0007669"/>
    <property type="project" value="TreeGrafter"/>
</dbReference>
<dbReference type="EMBL" id="BDEQ01000001">
    <property type="protein sequence ID" value="GAT93139.1"/>
    <property type="molecule type" value="Genomic_DNA"/>
</dbReference>
<evidence type="ECO:0000256" key="1">
    <source>
        <dbReference type="ARBA" id="ARBA00023006"/>
    </source>
</evidence>
<dbReference type="Pfam" id="PF09758">
    <property type="entry name" value="FPL"/>
    <property type="match status" value="1"/>
</dbReference>
<feature type="domain" description="FPL" evidence="3">
    <location>
        <begin position="41"/>
        <end position="185"/>
    </location>
</feature>
<dbReference type="InterPro" id="IPR019155">
    <property type="entry name" value="CLEC16A/TT9_N"/>
</dbReference>
<dbReference type="GO" id="GO:0005770">
    <property type="term" value="C:late endosome"/>
    <property type="evidence" value="ECO:0007669"/>
    <property type="project" value="TreeGrafter"/>
</dbReference>
<dbReference type="GO" id="GO:0006914">
    <property type="term" value="P:autophagy"/>
    <property type="evidence" value="ECO:0007669"/>
    <property type="project" value="UniProtKB-KW"/>
</dbReference>